<evidence type="ECO:0000313" key="3">
    <source>
        <dbReference type="Proteomes" id="UP001172102"/>
    </source>
</evidence>
<feature type="region of interest" description="Disordered" evidence="1">
    <location>
        <begin position="651"/>
        <end position="957"/>
    </location>
</feature>
<feature type="compositionally biased region" description="Polar residues" evidence="1">
    <location>
        <begin position="723"/>
        <end position="739"/>
    </location>
</feature>
<accession>A0AA39ZVJ6</accession>
<gene>
    <name evidence="2" type="ORF">B0H67DRAFT_591313</name>
</gene>
<keyword evidence="3" id="KW-1185">Reference proteome</keyword>
<evidence type="ECO:0000313" key="2">
    <source>
        <dbReference type="EMBL" id="KAK0704408.1"/>
    </source>
</evidence>
<feature type="compositionally biased region" description="Low complexity" evidence="1">
    <location>
        <begin position="917"/>
        <end position="928"/>
    </location>
</feature>
<feature type="region of interest" description="Disordered" evidence="1">
    <location>
        <begin position="1"/>
        <end position="339"/>
    </location>
</feature>
<reference evidence="2" key="1">
    <citation type="submission" date="2023-06" db="EMBL/GenBank/DDBJ databases">
        <title>Genome-scale phylogeny and comparative genomics of the fungal order Sordariales.</title>
        <authorList>
            <consortium name="Lawrence Berkeley National Laboratory"/>
            <person name="Hensen N."/>
            <person name="Bonometti L."/>
            <person name="Westerberg I."/>
            <person name="Brannstrom I.O."/>
            <person name="Guillou S."/>
            <person name="Cros-Aarteil S."/>
            <person name="Calhoun S."/>
            <person name="Haridas S."/>
            <person name="Kuo A."/>
            <person name="Mondo S."/>
            <person name="Pangilinan J."/>
            <person name="Riley R."/>
            <person name="Labutti K."/>
            <person name="Andreopoulos B."/>
            <person name="Lipzen A."/>
            <person name="Chen C."/>
            <person name="Yanf M."/>
            <person name="Daum C."/>
            <person name="Ng V."/>
            <person name="Clum A."/>
            <person name="Steindorff A."/>
            <person name="Ohm R."/>
            <person name="Martin F."/>
            <person name="Silar P."/>
            <person name="Natvig D."/>
            <person name="Lalanne C."/>
            <person name="Gautier V."/>
            <person name="Ament-Velasquez S.L."/>
            <person name="Kruys A."/>
            <person name="Hutchinson M.I."/>
            <person name="Powell A.J."/>
            <person name="Barry K."/>
            <person name="Miller A.N."/>
            <person name="Grigoriev I.V."/>
            <person name="Debuchy R."/>
            <person name="Gladieux P."/>
            <person name="Thoren M.H."/>
            <person name="Johannesson H."/>
        </authorList>
    </citation>
    <scope>NUCLEOTIDE SEQUENCE</scope>
    <source>
        <strain evidence="2">SMH4607-1</strain>
    </source>
</reference>
<feature type="compositionally biased region" description="Low complexity" evidence="1">
    <location>
        <begin position="405"/>
        <end position="416"/>
    </location>
</feature>
<dbReference type="Proteomes" id="UP001172102">
    <property type="component" value="Unassembled WGS sequence"/>
</dbReference>
<feature type="compositionally biased region" description="Low complexity" evidence="1">
    <location>
        <begin position="698"/>
        <end position="711"/>
    </location>
</feature>
<name>A0AA39ZVJ6_9PEZI</name>
<feature type="compositionally biased region" description="Polar residues" evidence="1">
    <location>
        <begin position="934"/>
        <end position="948"/>
    </location>
</feature>
<proteinExistence type="predicted"/>
<feature type="compositionally biased region" description="Pro residues" evidence="1">
    <location>
        <begin position="276"/>
        <end position="287"/>
    </location>
</feature>
<feature type="compositionally biased region" description="Pro residues" evidence="1">
    <location>
        <begin position="546"/>
        <end position="558"/>
    </location>
</feature>
<feature type="compositionally biased region" description="Basic and acidic residues" evidence="1">
    <location>
        <begin position="323"/>
        <end position="335"/>
    </location>
</feature>
<organism evidence="2 3">
    <name type="scientific">Lasiosphaeris hirsuta</name>
    <dbReference type="NCBI Taxonomy" id="260670"/>
    <lineage>
        <taxon>Eukaryota</taxon>
        <taxon>Fungi</taxon>
        <taxon>Dikarya</taxon>
        <taxon>Ascomycota</taxon>
        <taxon>Pezizomycotina</taxon>
        <taxon>Sordariomycetes</taxon>
        <taxon>Sordariomycetidae</taxon>
        <taxon>Sordariales</taxon>
        <taxon>Lasiosphaeriaceae</taxon>
        <taxon>Lasiosphaeris</taxon>
    </lineage>
</organism>
<feature type="compositionally biased region" description="Basic and acidic residues" evidence="1">
    <location>
        <begin position="362"/>
        <end position="372"/>
    </location>
</feature>
<comment type="caution">
    <text evidence="2">The sequence shown here is derived from an EMBL/GenBank/DDBJ whole genome shotgun (WGS) entry which is preliminary data.</text>
</comment>
<feature type="compositionally biased region" description="Basic and acidic residues" evidence="1">
    <location>
        <begin position="148"/>
        <end position="168"/>
    </location>
</feature>
<evidence type="ECO:0000256" key="1">
    <source>
        <dbReference type="SAM" id="MobiDB-lite"/>
    </source>
</evidence>
<feature type="compositionally biased region" description="Low complexity" evidence="1">
    <location>
        <begin position="744"/>
        <end position="757"/>
    </location>
</feature>
<dbReference type="AlphaFoldDB" id="A0AA39ZVJ6"/>
<feature type="compositionally biased region" description="Polar residues" evidence="1">
    <location>
        <begin position="502"/>
        <end position="521"/>
    </location>
</feature>
<feature type="compositionally biased region" description="Basic and acidic residues" evidence="1">
    <location>
        <begin position="385"/>
        <end position="396"/>
    </location>
</feature>
<feature type="compositionally biased region" description="Low complexity" evidence="1">
    <location>
        <begin position="875"/>
        <end position="885"/>
    </location>
</feature>
<dbReference type="EMBL" id="JAUKUA010000007">
    <property type="protein sequence ID" value="KAK0704408.1"/>
    <property type="molecule type" value="Genomic_DNA"/>
</dbReference>
<feature type="region of interest" description="Disordered" evidence="1">
    <location>
        <begin position="360"/>
        <end position="567"/>
    </location>
</feature>
<feature type="compositionally biased region" description="Polar residues" evidence="1">
    <location>
        <begin position="419"/>
        <end position="428"/>
    </location>
</feature>
<feature type="region of interest" description="Disordered" evidence="1">
    <location>
        <begin position="609"/>
        <end position="637"/>
    </location>
</feature>
<feature type="compositionally biased region" description="Basic and acidic residues" evidence="1">
    <location>
        <begin position="53"/>
        <end position="100"/>
    </location>
</feature>
<feature type="compositionally biased region" description="Basic and acidic residues" evidence="1">
    <location>
        <begin position="127"/>
        <end position="140"/>
    </location>
</feature>
<feature type="compositionally biased region" description="Basic and acidic residues" evidence="1">
    <location>
        <begin position="838"/>
        <end position="874"/>
    </location>
</feature>
<protein>
    <submittedName>
        <fullName evidence="2">Uncharacterized protein</fullName>
    </submittedName>
</protein>
<feature type="compositionally biased region" description="Polar residues" evidence="1">
    <location>
        <begin position="616"/>
        <end position="637"/>
    </location>
</feature>
<feature type="compositionally biased region" description="Polar residues" evidence="1">
    <location>
        <begin position="242"/>
        <end position="253"/>
    </location>
</feature>
<sequence length="982" mass="105388">MAPKQNSFTLVPNPLGMQGLVSRETAGPPSKPPMTSKQAQKLYKQATRGPRLSKAEQRQAEREEQERIRKELDREKVASKARIARDKKNAKEQQALDDKKKKGLPLVDVRPSQGTISRFLRGNTSGKKRDSAGTKVHLDAVAEDPEDERSVTGDVSGKENEVPGDGREHKRQRTDRGTGVAGMLAKTAERISLQNAAAARGGKEDVAPEMAATKETPAETPPIRPASMSKMVVVPKGPPPAQQSASPNLSVPESPSRKKAPPVPTASPLSEAPISRPLPPPEQPPPESAANASPPNSPSPKKRPSLSQSSTKKLSKTAPLKEPVAEEMPRTERPPIKLLEVEAPAEIEVPASVPESLQQHIVAREELQDAKRRQASKAPTAPLPPERRLRARESPASHKRPPPAAQQQQQQQPQRKPLQKTSENSPRQSMPIPPFRSAPKFASPFNPASAAGLKRSNSLALPSFKVPTPANTTHRPRFLPPKSIPSPTTRPMAPAPAVINRQHMTTPANPAEPPTSTQLFLTTYLDDLLPSPSQEARELQQDIIGPPKPAPAPPPKPAVPLFNKPTPPPRYLNRQLTHVNTTCRQEQAKVVEATILPWISTQDLLSSQDVRDLEQNTDTPSKTKGTGGNNSHNSYNSKYASDLWPAFAPPANRGSPCGARSRPGLGPPVAQGIPTTRPEVAPRPPIAKGAGETGLPVLKAAKSLPAPSASPKTRRDAMAPELRSSTRSKLSQVSVSNNMGGEIPPAAAAAAGALSSRPLRRSRFSSQSPRPTPGSGDASQTLPTCRPSRPICSSSLADMLPQSGGAPTANTVPATSPEKTRFFGSSGDDVRPLTGMAETKRRSYVEEERKRARARRREEWLKEKAAKELAREQKAAANAGPPAAGQWGLRSHEPVEAVTGSAEARQGQGQVSAGEKQNQSCAQSASAAIPNKHSAVSSKQPPMLSQETDYGDFDIDPADLPVDLSEYFGIDADTGWMDDDDF</sequence>
<feature type="compositionally biased region" description="Polar residues" evidence="1">
    <location>
        <begin position="1"/>
        <end position="10"/>
    </location>
</feature>